<keyword evidence="5" id="KW-0547">Nucleotide-binding</keyword>
<keyword evidence="3" id="KW-0813">Transport</keyword>
<organism evidence="10 11">
    <name type="scientific">Gynuella sunshinyii YC6258</name>
    <dbReference type="NCBI Taxonomy" id="1445510"/>
    <lineage>
        <taxon>Bacteria</taxon>
        <taxon>Pseudomonadati</taxon>
        <taxon>Pseudomonadota</taxon>
        <taxon>Gammaproteobacteria</taxon>
        <taxon>Oceanospirillales</taxon>
        <taxon>Saccharospirillaceae</taxon>
        <taxon>Gynuella</taxon>
    </lineage>
</organism>
<evidence type="ECO:0000256" key="6">
    <source>
        <dbReference type="ARBA" id="ARBA00022840"/>
    </source>
</evidence>
<dbReference type="RefSeq" id="WP_044616289.1">
    <property type="nucleotide sequence ID" value="NZ_CP007142.1"/>
</dbReference>
<dbReference type="Proteomes" id="UP000032266">
    <property type="component" value="Chromosome"/>
</dbReference>
<dbReference type="EMBL" id="CP007142">
    <property type="protein sequence ID" value="AJQ93532.1"/>
    <property type="molecule type" value="Genomic_DNA"/>
</dbReference>
<gene>
    <name evidence="10" type="ORF">YC6258_01484</name>
</gene>
<dbReference type="SMART" id="SM00382">
    <property type="entry name" value="AAA"/>
    <property type="match status" value="1"/>
</dbReference>
<dbReference type="AlphaFoldDB" id="A0A0C5VG00"/>
<evidence type="ECO:0000313" key="10">
    <source>
        <dbReference type="EMBL" id="AJQ93532.1"/>
    </source>
</evidence>
<proteinExistence type="inferred from homology"/>
<comment type="similarity">
    <text evidence="2">Belongs to the ABC transporter superfamily.</text>
</comment>
<dbReference type="InterPro" id="IPR050086">
    <property type="entry name" value="MetN_ABC_transporter-like"/>
</dbReference>
<comment type="subcellular location">
    <subcellularLocation>
        <location evidence="1">Cell inner membrane</location>
        <topology evidence="1">Peripheral membrane protein</topology>
    </subcellularLocation>
</comment>
<evidence type="ECO:0000256" key="8">
    <source>
        <dbReference type="ARBA" id="ARBA00023136"/>
    </source>
</evidence>
<sequence length="256" mass="28723">MGPDTPQLLATNIHKTFGSHEVLKGLSLEAHKGDVISLIGSSGSGKSTFLRCINLLEIPTIGELTVHGEEIHFREIRGERVPVNSRQVQRIRARLAMVFQSFNLWSHMTILENVIEAPVHVLGKNKKEAIEQAEALLDRVGLHERKHYYPAHMSGGQQQRAAIARALAMDPEVMLFDEPTSALDPELVGEVLKVMRSLAEEGRTMIVVTHEMDFARDVSNHVMFLHQGKIEEQGAPAKVFDHPDSERMRQFLAPKY</sequence>
<keyword evidence="8" id="KW-0472">Membrane</keyword>
<evidence type="ECO:0000256" key="2">
    <source>
        <dbReference type="ARBA" id="ARBA00005417"/>
    </source>
</evidence>
<dbReference type="FunFam" id="3.40.50.300:FF:000020">
    <property type="entry name" value="Amino acid ABC transporter ATP-binding component"/>
    <property type="match status" value="1"/>
</dbReference>
<dbReference type="SUPFAM" id="SSF52540">
    <property type="entry name" value="P-loop containing nucleoside triphosphate hydrolases"/>
    <property type="match status" value="1"/>
</dbReference>
<dbReference type="OrthoDB" id="9802264at2"/>
<dbReference type="Gene3D" id="3.40.50.300">
    <property type="entry name" value="P-loop containing nucleotide triphosphate hydrolases"/>
    <property type="match status" value="1"/>
</dbReference>
<keyword evidence="4" id="KW-1003">Cell membrane</keyword>
<dbReference type="GO" id="GO:0005886">
    <property type="term" value="C:plasma membrane"/>
    <property type="evidence" value="ECO:0007669"/>
    <property type="project" value="UniProtKB-SubCell"/>
</dbReference>
<dbReference type="KEGG" id="gsn:YC6258_01484"/>
<keyword evidence="7" id="KW-0029">Amino-acid transport</keyword>
<dbReference type="InterPro" id="IPR017871">
    <property type="entry name" value="ABC_transporter-like_CS"/>
</dbReference>
<name>A0A0C5VG00_9GAMM</name>
<evidence type="ECO:0000256" key="4">
    <source>
        <dbReference type="ARBA" id="ARBA00022475"/>
    </source>
</evidence>
<feature type="domain" description="ABC transporter" evidence="9">
    <location>
        <begin position="8"/>
        <end position="252"/>
    </location>
</feature>
<dbReference type="InterPro" id="IPR003439">
    <property type="entry name" value="ABC_transporter-like_ATP-bd"/>
</dbReference>
<evidence type="ECO:0000313" key="11">
    <source>
        <dbReference type="Proteomes" id="UP000032266"/>
    </source>
</evidence>
<dbReference type="PIRSF" id="PIRSF039085">
    <property type="entry name" value="ABC_ATPase_HisP"/>
    <property type="match status" value="1"/>
</dbReference>
<dbReference type="PANTHER" id="PTHR43166">
    <property type="entry name" value="AMINO ACID IMPORT ATP-BINDING PROTEIN"/>
    <property type="match status" value="1"/>
</dbReference>
<protein>
    <submittedName>
        <fullName evidence="10">ABC-type histidine transport system, ATPase component</fullName>
    </submittedName>
</protein>
<dbReference type="GO" id="GO:0016887">
    <property type="term" value="F:ATP hydrolysis activity"/>
    <property type="evidence" value="ECO:0007669"/>
    <property type="project" value="InterPro"/>
</dbReference>
<dbReference type="GO" id="GO:0005524">
    <property type="term" value="F:ATP binding"/>
    <property type="evidence" value="ECO:0007669"/>
    <property type="project" value="UniProtKB-KW"/>
</dbReference>
<dbReference type="STRING" id="1445510.YC6258_01484"/>
<dbReference type="CDD" id="cd03262">
    <property type="entry name" value="ABC_HisP_GlnQ"/>
    <property type="match status" value="1"/>
</dbReference>
<dbReference type="PANTHER" id="PTHR43166:SF35">
    <property type="entry name" value="L-CYSTINE IMPORT ATP-BINDING PROTEIN TCYN"/>
    <property type="match status" value="1"/>
</dbReference>
<evidence type="ECO:0000256" key="3">
    <source>
        <dbReference type="ARBA" id="ARBA00022448"/>
    </source>
</evidence>
<reference evidence="10 11" key="1">
    <citation type="submission" date="2014-01" db="EMBL/GenBank/DDBJ databases">
        <title>Full genme sequencing of cellulolytic bacterium Gynuella sunshinyii YC6258T gen. nov., sp. nov.</title>
        <authorList>
            <person name="Khan H."/>
            <person name="Chung E.J."/>
            <person name="Chung Y.R."/>
        </authorList>
    </citation>
    <scope>NUCLEOTIDE SEQUENCE [LARGE SCALE GENOMIC DNA]</scope>
    <source>
        <strain evidence="10 11">YC6258</strain>
    </source>
</reference>
<accession>A0A0C5VG00</accession>
<dbReference type="HOGENOM" id="CLU_000604_1_22_6"/>
<dbReference type="PROSITE" id="PS00211">
    <property type="entry name" value="ABC_TRANSPORTER_1"/>
    <property type="match status" value="1"/>
</dbReference>
<evidence type="ECO:0000256" key="5">
    <source>
        <dbReference type="ARBA" id="ARBA00022741"/>
    </source>
</evidence>
<dbReference type="InterPro" id="IPR027417">
    <property type="entry name" value="P-loop_NTPase"/>
</dbReference>
<evidence type="ECO:0000259" key="9">
    <source>
        <dbReference type="PROSITE" id="PS50893"/>
    </source>
</evidence>
<dbReference type="InterPro" id="IPR030679">
    <property type="entry name" value="ABC_ATPase_HisP-typ"/>
</dbReference>
<keyword evidence="11" id="KW-1185">Reference proteome</keyword>
<dbReference type="PROSITE" id="PS50893">
    <property type="entry name" value="ABC_TRANSPORTER_2"/>
    <property type="match status" value="1"/>
</dbReference>
<dbReference type="Pfam" id="PF00005">
    <property type="entry name" value="ABC_tran"/>
    <property type="match status" value="1"/>
</dbReference>
<dbReference type="GO" id="GO:0015424">
    <property type="term" value="F:ABC-type amino acid transporter activity"/>
    <property type="evidence" value="ECO:0007669"/>
    <property type="project" value="InterPro"/>
</dbReference>
<dbReference type="PATRIC" id="fig|1445510.3.peg.1451"/>
<dbReference type="InterPro" id="IPR003593">
    <property type="entry name" value="AAA+_ATPase"/>
</dbReference>
<evidence type="ECO:0000256" key="1">
    <source>
        <dbReference type="ARBA" id="ARBA00004417"/>
    </source>
</evidence>
<keyword evidence="6" id="KW-0067">ATP-binding</keyword>
<evidence type="ECO:0000256" key="7">
    <source>
        <dbReference type="ARBA" id="ARBA00022970"/>
    </source>
</evidence>